<name>A0AAV7QZQ5_PLEWA</name>
<dbReference type="GO" id="GO:0016567">
    <property type="term" value="P:protein ubiquitination"/>
    <property type="evidence" value="ECO:0007669"/>
    <property type="project" value="TreeGrafter"/>
</dbReference>
<accession>A0AAV7QZQ5</accession>
<dbReference type="GO" id="GO:0008270">
    <property type="term" value="F:zinc ion binding"/>
    <property type="evidence" value="ECO:0007669"/>
    <property type="project" value="UniProtKB-KW"/>
</dbReference>
<dbReference type="InterPro" id="IPR017907">
    <property type="entry name" value="Znf_RING_CS"/>
</dbReference>
<dbReference type="EMBL" id="JANPWB010000010">
    <property type="protein sequence ID" value="KAJ1145538.1"/>
    <property type="molecule type" value="Genomic_DNA"/>
</dbReference>
<evidence type="ECO:0000256" key="1">
    <source>
        <dbReference type="ARBA" id="ARBA00022723"/>
    </source>
</evidence>
<protein>
    <recommendedName>
        <fullName evidence="6">RING-type domain-containing protein</fullName>
    </recommendedName>
</protein>
<reference evidence="7" key="1">
    <citation type="journal article" date="2022" name="bioRxiv">
        <title>Sequencing and chromosome-scale assembly of the giantPleurodeles waltlgenome.</title>
        <authorList>
            <person name="Brown T."/>
            <person name="Elewa A."/>
            <person name="Iarovenko S."/>
            <person name="Subramanian E."/>
            <person name="Araus A.J."/>
            <person name="Petzold A."/>
            <person name="Susuki M."/>
            <person name="Suzuki K.-i.T."/>
            <person name="Hayashi T."/>
            <person name="Toyoda A."/>
            <person name="Oliveira C."/>
            <person name="Osipova E."/>
            <person name="Leigh N.D."/>
            <person name="Simon A."/>
            <person name="Yun M.H."/>
        </authorList>
    </citation>
    <scope>NUCLEOTIDE SEQUENCE</scope>
    <source>
        <strain evidence="7">20211129_DDA</strain>
        <tissue evidence="7">Liver</tissue>
    </source>
</reference>
<evidence type="ECO:0000256" key="2">
    <source>
        <dbReference type="ARBA" id="ARBA00022771"/>
    </source>
</evidence>
<dbReference type="Pfam" id="PF13445">
    <property type="entry name" value="zf-RING_UBOX"/>
    <property type="match status" value="1"/>
</dbReference>
<dbReference type="InterPro" id="IPR027370">
    <property type="entry name" value="Znf-RING_euk"/>
</dbReference>
<proteinExistence type="predicted"/>
<dbReference type="InterPro" id="IPR051435">
    <property type="entry name" value="RING_finger_E3_ubiq-ligases"/>
</dbReference>
<comment type="caution">
    <text evidence="7">The sequence shown here is derived from an EMBL/GenBank/DDBJ whole genome shotgun (WGS) entry which is preliminary data.</text>
</comment>
<dbReference type="Proteomes" id="UP001066276">
    <property type="component" value="Chromosome 6"/>
</dbReference>
<sequence length="212" mass="23681">MDVQESEDPDLECAICFSQFNNIFRAPKMLQCRHTFCLECLARMNVKSSLPETIQCPMCRNKTSLPAAGLTKLDNNPSVLSCFPESMRRMYSIRFSRRKGQLCVKHLPRSTSNAIMPQLCVRTISQSLDVRHPPSSSEYEDLPSIWGFQNQRCCYTILAMVGVIAAALLISSILLFVAPHLGSSYAAYQNLSGGAVTPRSLEDEKAGWNQSH</sequence>
<dbReference type="PANTHER" id="PTHR22791">
    <property type="entry name" value="RING-TYPE DOMAIN-CONTAINING PROTEIN"/>
    <property type="match status" value="1"/>
</dbReference>
<dbReference type="GO" id="GO:0061630">
    <property type="term" value="F:ubiquitin protein ligase activity"/>
    <property type="evidence" value="ECO:0007669"/>
    <property type="project" value="TreeGrafter"/>
</dbReference>
<dbReference type="Gene3D" id="3.30.40.10">
    <property type="entry name" value="Zinc/RING finger domain, C3HC4 (zinc finger)"/>
    <property type="match status" value="1"/>
</dbReference>
<dbReference type="SUPFAM" id="SSF57850">
    <property type="entry name" value="RING/U-box"/>
    <property type="match status" value="1"/>
</dbReference>
<evidence type="ECO:0000256" key="3">
    <source>
        <dbReference type="ARBA" id="ARBA00022833"/>
    </source>
</evidence>
<dbReference type="PROSITE" id="PS50089">
    <property type="entry name" value="ZF_RING_2"/>
    <property type="match status" value="1"/>
</dbReference>
<keyword evidence="5" id="KW-0812">Transmembrane</keyword>
<keyword evidence="3" id="KW-0862">Zinc</keyword>
<dbReference type="PANTHER" id="PTHR22791:SF30">
    <property type="entry name" value="RING FINGER PROTEIN 223-LIKE"/>
    <property type="match status" value="1"/>
</dbReference>
<dbReference type="PROSITE" id="PS00518">
    <property type="entry name" value="ZF_RING_1"/>
    <property type="match status" value="1"/>
</dbReference>
<evidence type="ECO:0000256" key="5">
    <source>
        <dbReference type="SAM" id="Phobius"/>
    </source>
</evidence>
<evidence type="ECO:0000256" key="4">
    <source>
        <dbReference type="PROSITE-ProRule" id="PRU00175"/>
    </source>
</evidence>
<gene>
    <name evidence="7" type="ORF">NDU88_011824</name>
</gene>
<organism evidence="7 8">
    <name type="scientific">Pleurodeles waltl</name>
    <name type="common">Iberian ribbed newt</name>
    <dbReference type="NCBI Taxonomy" id="8319"/>
    <lineage>
        <taxon>Eukaryota</taxon>
        <taxon>Metazoa</taxon>
        <taxon>Chordata</taxon>
        <taxon>Craniata</taxon>
        <taxon>Vertebrata</taxon>
        <taxon>Euteleostomi</taxon>
        <taxon>Amphibia</taxon>
        <taxon>Batrachia</taxon>
        <taxon>Caudata</taxon>
        <taxon>Salamandroidea</taxon>
        <taxon>Salamandridae</taxon>
        <taxon>Pleurodelinae</taxon>
        <taxon>Pleurodeles</taxon>
    </lineage>
</organism>
<dbReference type="InterPro" id="IPR013083">
    <property type="entry name" value="Znf_RING/FYVE/PHD"/>
</dbReference>
<feature type="transmembrane region" description="Helical" evidence="5">
    <location>
        <begin position="157"/>
        <end position="178"/>
    </location>
</feature>
<evidence type="ECO:0000259" key="6">
    <source>
        <dbReference type="PROSITE" id="PS50089"/>
    </source>
</evidence>
<dbReference type="AlphaFoldDB" id="A0AAV7QZQ5"/>
<dbReference type="SMART" id="SM00184">
    <property type="entry name" value="RING"/>
    <property type="match status" value="1"/>
</dbReference>
<keyword evidence="2 4" id="KW-0863">Zinc-finger</keyword>
<evidence type="ECO:0000313" key="8">
    <source>
        <dbReference type="Proteomes" id="UP001066276"/>
    </source>
</evidence>
<keyword evidence="8" id="KW-1185">Reference proteome</keyword>
<feature type="domain" description="RING-type" evidence="6">
    <location>
        <begin position="13"/>
        <end position="60"/>
    </location>
</feature>
<dbReference type="InterPro" id="IPR001841">
    <property type="entry name" value="Znf_RING"/>
</dbReference>
<keyword evidence="5" id="KW-1133">Transmembrane helix</keyword>
<evidence type="ECO:0000313" key="7">
    <source>
        <dbReference type="EMBL" id="KAJ1145538.1"/>
    </source>
</evidence>
<keyword evidence="1" id="KW-0479">Metal-binding</keyword>
<keyword evidence="5" id="KW-0472">Membrane</keyword>